<feature type="compositionally biased region" description="Basic and acidic residues" evidence="1">
    <location>
        <begin position="90"/>
        <end position="109"/>
    </location>
</feature>
<proteinExistence type="predicted"/>
<accession>A0A0J6FI71</accession>
<protein>
    <submittedName>
        <fullName evidence="2">Uncharacterized protein</fullName>
    </submittedName>
</protein>
<dbReference type="EMBL" id="DS268111">
    <property type="protein sequence ID" value="KMM69080.1"/>
    <property type="molecule type" value="Genomic_DNA"/>
</dbReference>
<dbReference type="VEuPathDB" id="FungiDB:CPAG_05404"/>
<name>A0A0J6FI71_COCPO</name>
<organism evidence="2 3">
    <name type="scientific">Coccidioides posadasii RMSCC 3488</name>
    <dbReference type="NCBI Taxonomy" id="454284"/>
    <lineage>
        <taxon>Eukaryota</taxon>
        <taxon>Fungi</taxon>
        <taxon>Dikarya</taxon>
        <taxon>Ascomycota</taxon>
        <taxon>Pezizomycotina</taxon>
        <taxon>Eurotiomycetes</taxon>
        <taxon>Eurotiomycetidae</taxon>
        <taxon>Onygenales</taxon>
        <taxon>Onygenaceae</taxon>
        <taxon>Coccidioides</taxon>
    </lineage>
</organism>
<sequence>MARALTINFLIENKIWNIHSGRASTAALCPAVRTYTTPFKTKRSKVWLIRKLAGMGDDVKVRQAETRMPILTRNVLGYLDDQAGARQKKTNGEMKRQRAGERTAKETKGPPKMQISQDKLAERSRQAAPADIIPLAYPADVPLPYTHIAPRNARQSLLNGTMLLNNIPRKCAGRLKQGLNVQLNLAAGVWGSGTGRHPNHAPFRGYVPGV</sequence>
<dbReference type="AlphaFoldDB" id="A0A0J6FI71"/>
<feature type="region of interest" description="Disordered" evidence="1">
    <location>
        <begin position="82"/>
        <end position="117"/>
    </location>
</feature>
<gene>
    <name evidence="2" type="ORF">CPAG_05404</name>
</gene>
<evidence type="ECO:0000313" key="2">
    <source>
        <dbReference type="EMBL" id="KMM69080.1"/>
    </source>
</evidence>
<evidence type="ECO:0000256" key="1">
    <source>
        <dbReference type="SAM" id="MobiDB-lite"/>
    </source>
</evidence>
<reference evidence="3" key="3">
    <citation type="journal article" date="2010" name="Genome Res.">
        <title>Population genomic sequencing of Coccidioides fungi reveals recent hybridization and transposon control.</title>
        <authorList>
            <person name="Neafsey D.E."/>
            <person name="Barker B.M."/>
            <person name="Sharpton T.J."/>
            <person name="Stajich J.E."/>
            <person name="Park D.J."/>
            <person name="Whiston E."/>
            <person name="Hung C.-Y."/>
            <person name="McMahan C."/>
            <person name="White J."/>
            <person name="Sykes S."/>
            <person name="Heiman D."/>
            <person name="Young S."/>
            <person name="Zeng Q."/>
            <person name="Abouelleil A."/>
            <person name="Aftuck L."/>
            <person name="Bessette D."/>
            <person name="Brown A."/>
            <person name="FitzGerald M."/>
            <person name="Lui A."/>
            <person name="Macdonald J.P."/>
            <person name="Priest M."/>
            <person name="Orbach M.J."/>
            <person name="Galgiani J.N."/>
            <person name="Kirkland T.N."/>
            <person name="Cole G.T."/>
            <person name="Birren B.W."/>
            <person name="Henn M.R."/>
            <person name="Taylor J.W."/>
            <person name="Rounsley S.D."/>
        </authorList>
    </citation>
    <scope>NUCLEOTIDE SEQUENCE [LARGE SCALE GENOMIC DNA]</scope>
    <source>
        <strain evidence="3">RMSCC 3488</strain>
    </source>
</reference>
<reference evidence="3" key="2">
    <citation type="journal article" date="2009" name="Genome Res.">
        <title>Comparative genomic analyses of the human fungal pathogens Coccidioides and their relatives.</title>
        <authorList>
            <person name="Sharpton T.J."/>
            <person name="Stajich J.E."/>
            <person name="Rounsley S.D."/>
            <person name="Gardner M.J."/>
            <person name="Wortman J.R."/>
            <person name="Jordar V.S."/>
            <person name="Maiti R."/>
            <person name="Kodira C.D."/>
            <person name="Neafsey D.E."/>
            <person name="Zeng Q."/>
            <person name="Hung C.-Y."/>
            <person name="McMahan C."/>
            <person name="Muszewska A."/>
            <person name="Grynberg M."/>
            <person name="Mandel M.A."/>
            <person name="Kellner E.M."/>
            <person name="Barker B.M."/>
            <person name="Galgiani J.N."/>
            <person name="Orbach M.J."/>
            <person name="Kirkland T.N."/>
            <person name="Cole G.T."/>
            <person name="Henn M.R."/>
            <person name="Birren B.W."/>
            <person name="Taylor J.W."/>
        </authorList>
    </citation>
    <scope>NUCLEOTIDE SEQUENCE [LARGE SCALE GENOMIC DNA]</scope>
    <source>
        <strain evidence="3">RMSCC 3488</strain>
    </source>
</reference>
<reference evidence="2 3" key="1">
    <citation type="submission" date="2007-06" db="EMBL/GenBank/DDBJ databases">
        <title>The Genome Sequence of Coccidioides posadasii RMSCC_3488.</title>
        <authorList>
            <consortium name="Coccidioides Genome Resources Consortium"/>
            <consortium name="The Broad Institute Genome Sequencing Platform"/>
            <person name="Henn M.R."/>
            <person name="Sykes S."/>
            <person name="Young S."/>
            <person name="Jaffe D."/>
            <person name="Berlin A."/>
            <person name="Alvarez P."/>
            <person name="Butler J."/>
            <person name="Gnerre S."/>
            <person name="Grabherr M."/>
            <person name="Mauceli E."/>
            <person name="Brockman W."/>
            <person name="Kodira C."/>
            <person name="Alvarado L."/>
            <person name="Zeng Q."/>
            <person name="Crawford M."/>
            <person name="Antoine C."/>
            <person name="Devon K."/>
            <person name="Galgiani J."/>
            <person name="Orsborn K."/>
            <person name="Lewis M.L."/>
            <person name="Nusbaum C."/>
            <person name="Galagan J."/>
            <person name="Birren B."/>
        </authorList>
    </citation>
    <scope>NUCLEOTIDE SEQUENCE [LARGE SCALE GENOMIC DNA]</scope>
    <source>
        <strain evidence="2 3">RMSCC 3488</strain>
    </source>
</reference>
<dbReference type="Proteomes" id="UP000054567">
    <property type="component" value="Unassembled WGS sequence"/>
</dbReference>
<evidence type="ECO:0000313" key="3">
    <source>
        <dbReference type="Proteomes" id="UP000054567"/>
    </source>
</evidence>